<protein>
    <recommendedName>
        <fullName evidence="6 10">UDP-glucose 4-epimerase</fullName>
        <ecNumber evidence="5 10">5.1.3.2</ecNumber>
    </recommendedName>
</protein>
<comment type="catalytic activity">
    <reaction evidence="1 10">
        <text>UDP-alpha-D-glucose = UDP-alpha-D-galactose</text>
        <dbReference type="Rhea" id="RHEA:22168"/>
        <dbReference type="ChEBI" id="CHEBI:58885"/>
        <dbReference type="ChEBI" id="CHEBI:66914"/>
        <dbReference type="EC" id="5.1.3.2"/>
    </reaction>
</comment>
<evidence type="ECO:0000256" key="8">
    <source>
        <dbReference type="ARBA" id="ARBA00023144"/>
    </source>
</evidence>
<comment type="subunit">
    <text evidence="10">Homodimer.</text>
</comment>
<keyword evidence="8" id="KW-0299">Galactose metabolism</keyword>
<dbReference type="EMBL" id="JBEPBX010000024">
    <property type="protein sequence ID" value="MER6616408.1"/>
    <property type="molecule type" value="Genomic_DNA"/>
</dbReference>
<dbReference type="Proteomes" id="UP001445472">
    <property type="component" value="Unassembled WGS sequence"/>
</dbReference>
<dbReference type="PANTHER" id="PTHR43725">
    <property type="entry name" value="UDP-GLUCOSE 4-EPIMERASE"/>
    <property type="match status" value="1"/>
</dbReference>
<proteinExistence type="inferred from homology"/>
<dbReference type="GO" id="GO:0003978">
    <property type="term" value="F:UDP-glucose 4-epimerase activity"/>
    <property type="evidence" value="ECO:0007669"/>
    <property type="project" value="UniProtKB-EC"/>
</dbReference>
<dbReference type="SUPFAM" id="SSF51735">
    <property type="entry name" value="NAD(P)-binding Rossmann-fold domains"/>
    <property type="match status" value="1"/>
</dbReference>
<evidence type="ECO:0000256" key="9">
    <source>
        <dbReference type="ARBA" id="ARBA00023235"/>
    </source>
</evidence>
<accession>A0ABV1V050</accession>
<evidence type="ECO:0000256" key="7">
    <source>
        <dbReference type="ARBA" id="ARBA00023027"/>
    </source>
</evidence>
<evidence type="ECO:0000313" key="13">
    <source>
        <dbReference type="Proteomes" id="UP001445472"/>
    </source>
</evidence>
<dbReference type="PANTHER" id="PTHR43725:SF47">
    <property type="entry name" value="UDP-GLUCOSE 4-EPIMERASE"/>
    <property type="match status" value="1"/>
</dbReference>
<comment type="pathway">
    <text evidence="3 10">Carbohydrate metabolism; galactose metabolism.</text>
</comment>
<comment type="caution">
    <text evidence="12">The sequence shown here is derived from an EMBL/GenBank/DDBJ whole genome shotgun (WGS) entry which is preliminary data.</text>
</comment>
<evidence type="ECO:0000256" key="2">
    <source>
        <dbReference type="ARBA" id="ARBA00001911"/>
    </source>
</evidence>
<keyword evidence="10" id="KW-0119">Carbohydrate metabolism</keyword>
<dbReference type="InterPro" id="IPR005886">
    <property type="entry name" value="UDP_G4E"/>
</dbReference>
<evidence type="ECO:0000256" key="5">
    <source>
        <dbReference type="ARBA" id="ARBA00013189"/>
    </source>
</evidence>
<dbReference type="CDD" id="cd05247">
    <property type="entry name" value="UDP_G4E_1_SDR_e"/>
    <property type="match status" value="1"/>
</dbReference>
<dbReference type="Gene3D" id="3.40.50.720">
    <property type="entry name" value="NAD(P)-binding Rossmann-like Domain"/>
    <property type="match status" value="1"/>
</dbReference>
<dbReference type="NCBIfam" id="TIGR01179">
    <property type="entry name" value="galE"/>
    <property type="match status" value="1"/>
</dbReference>
<evidence type="ECO:0000313" key="12">
    <source>
        <dbReference type="EMBL" id="MER6616408.1"/>
    </source>
</evidence>
<dbReference type="Gene3D" id="3.90.25.10">
    <property type="entry name" value="UDP-galactose 4-epimerase, domain 1"/>
    <property type="match status" value="1"/>
</dbReference>
<sequence>MPTPSTILITGGAGFIGSHTCVELLDHGYALVVVDDYSNSSPQVFSRVQKVADCYLSAVYRLDLRNRHALSDVFEHHSVDAVVHFAGKKAVGESMRKPIEYYDTNIGGTTALLRAMDEHGVHQMVFSSSCSIYGETDKVPLNEHDPARPTNPYAASKWACEQILADVCRLRPEFSVLSLRYFNPVGAHPSGLLGESPRGGDVNLMPRLAQVADGERKNVTVYGSDYATRDGTGVRDYIHVMDVAEAHRVALEHLDDAPGMRVFNLGVGSGTSVLELLAAFGEACGKEIPYTVEDRRPGDVSELVADPRVVAHEWGWHPTRNLAAMCKDAWRFRQLNPLGYAD</sequence>
<keyword evidence="7 10" id="KW-0520">NAD</keyword>
<dbReference type="EC" id="5.1.3.2" evidence="5 10"/>
<dbReference type="RefSeq" id="WP_229834830.1">
    <property type="nucleotide sequence ID" value="NZ_BMWB01000048.1"/>
</dbReference>
<evidence type="ECO:0000259" key="11">
    <source>
        <dbReference type="Pfam" id="PF01370"/>
    </source>
</evidence>
<keyword evidence="9 10" id="KW-0413">Isomerase</keyword>
<dbReference type="InterPro" id="IPR036291">
    <property type="entry name" value="NAD(P)-bd_dom_sf"/>
</dbReference>
<gene>
    <name evidence="12" type="primary">galE</name>
    <name evidence="12" type="ORF">ABT276_24135</name>
</gene>
<name>A0ABV1V050_9ACTN</name>
<evidence type="ECO:0000256" key="1">
    <source>
        <dbReference type="ARBA" id="ARBA00000083"/>
    </source>
</evidence>
<dbReference type="Pfam" id="PF01370">
    <property type="entry name" value="Epimerase"/>
    <property type="match status" value="1"/>
</dbReference>
<organism evidence="12 13">
    <name type="scientific">Streptomyces xantholiticus</name>
    <dbReference type="NCBI Taxonomy" id="68285"/>
    <lineage>
        <taxon>Bacteria</taxon>
        <taxon>Bacillati</taxon>
        <taxon>Actinomycetota</taxon>
        <taxon>Actinomycetes</taxon>
        <taxon>Kitasatosporales</taxon>
        <taxon>Streptomycetaceae</taxon>
        <taxon>Streptomyces</taxon>
    </lineage>
</organism>
<evidence type="ECO:0000256" key="4">
    <source>
        <dbReference type="ARBA" id="ARBA00007637"/>
    </source>
</evidence>
<evidence type="ECO:0000256" key="3">
    <source>
        <dbReference type="ARBA" id="ARBA00004947"/>
    </source>
</evidence>
<evidence type="ECO:0000256" key="6">
    <source>
        <dbReference type="ARBA" id="ARBA00018569"/>
    </source>
</evidence>
<reference evidence="12 13" key="1">
    <citation type="submission" date="2024-06" db="EMBL/GenBank/DDBJ databases">
        <title>The Natural Products Discovery Center: Release of the First 8490 Sequenced Strains for Exploring Actinobacteria Biosynthetic Diversity.</title>
        <authorList>
            <person name="Kalkreuter E."/>
            <person name="Kautsar S.A."/>
            <person name="Yang D."/>
            <person name="Bader C.D."/>
            <person name="Teijaro C.N."/>
            <person name="Fluegel L."/>
            <person name="Davis C.M."/>
            <person name="Simpson J.R."/>
            <person name="Lauterbach L."/>
            <person name="Steele A.D."/>
            <person name="Gui C."/>
            <person name="Meng S."/>
            <person name="Li G."/>
            <person name="Viehrig K."/>
            <person name="Ye F."/>
            <person name="Su P."/>
            <person name="Kiefer A.F."/>
            <person name="Nichols A."/>
            <person name="Cepeda A.J."/>
            <person name="Yan W."/>
            <person name="Fan B."/>
            <person name="Jiang Y."/>
            <person name="Adhikari A."/>
            <person name="Zheng C.-J."/>
            <person name="Schuster L."/>
            <person name="Cowan T.M."/>
            <person name="Smanski M.J."/>
            <person name="Chevrette M.G."/>
            <person name="De Carvalho L.P.S."/>
            <person name="Shen B."/>
        </authorList>
    </citation>
    <scope>NUCLEOTIDE SEQUENCE [LARGE SCALE GENOMIC DNA]</scope>
    <source>
        <strain evidence="12 13">NPDC000837</strain>
    </source>
</reference>
<keyword evidence="13" id="KW-1185">Reference proteome</keyword>
<evidence type="ECO:0000256" key="10">
    <source>
        <dbReference type="RuleBase" id="RU366046"/>
    </source>
</evidence>
<feature type="domain" description="NAD-dependent epimerase/dehydratase" evidence="11">
    <location>
        <begin position="7"/>
        <end position="266"/>
    </location>
</feature>
<comment type="similarity">
    <text evidence="4 10">Belongs to the NAD(P)-dependent epimerase/dehydratase family.</text>
</comment>
<comment type="cofactor">
    <cofactor evidence="2 10">
        <name>NAD(+)</name>
        <dbReference type="ChEBI" id="CHEBI:57540"/>
    </cofactor>
</comment>
<dbReference type="InterPro" id="IPR001509">
    <property type="entry name" value="Epimerase_deHydtase"/>
</dbReference>